<dbReference type="RefSeq" id="WP_068713221.1">
    <property type="nucleotide sequence ID" value="NZ_LSZP01000062.1"/>
</dbReference>
<dbReference type="Pfam" id="PF25270">
    <property type="entry name" value="Khk"/>
    <property type="match status" value="1"/>
</dbReference>
<dbReference type="AlphaFoldDB" id="A0A139SHE5"/>
<dbReference type="EMBL" id="LSZP01000062">
    <property type="protein sequence ID" value="KXU33977.1"/>
    <property type="molecule type" value="Genomic_DNA"/>
</dbReference>
<name>A0A139SHE5_9BACT</name>
<keyword evidence="1" id="KW-0808">Transferase</keyword>
<dbReference type="InterPro" id="IPR057621">
    <property type="entry name" value="Khk_prokaryotic"/>
</dbReference>
<comment type="caution">
    <text evidence="1">The sequence shown here is derived from an EMBL/GenBank/DDBJ whole genome shotgun (WGS) entry which is preliminary data.</text>
</comment>
<dbReference type="InterPro" id="IPR029056">
    <property type="entry name" value="Ribokinase-like"/>
</dbReference>
<keyword evidence="1" id="KW-0418">Kinase</keyword>
<dbReference type="SUPFAM" id="SSF53613">
    <property type="entry name" value="Ribokinase-like"/>
    <property type="match status" value="1"/>
</dbReference>
<dbReference type="Proteomes" id="UP000071392">
    <property type="component" value="Unassembled WGS sequence"/>
</dbReference>
<dbReference type="Gene3D" id="3.40.1190.20">
    <property type="match status" value="1"/>
</dbReference>
<keyword evidence="2" id="KW-1185">Reference proteome</keyword>
<reference evidence="1 2" key="1">
    <citation type="submission" date="2016-02" db="EMBL/GenBank/DDBJ databases">
        <authorList>
            <person name="Wen L."/>
            <person name="He K."/>
            <person name="Yang H."/>
        </authorList>
    </citation>
    <scope>NUCLEOTIDE SEQUENCE [LARGE SCALE GENOMIC DNA]</scope>
    <source>
        <strain evidence="1 2">CV41</strain>
    </source>
</reference>
<protein>
    <submittedName>
        <fullName evidence="1">Sugar kinase</fullName>
    </submittedName>
</protein>
<gene>
    <name evidence="1" type="ORF">AXK12_08020</name>
</gene>
<dbReference type="GO" id="GO:0016301">
    <property type="term" value="F:kinase activity"/>
    <property type="evidence" value="ECO:0007669"/>
    <property type="project" value="UniProtKB-KW"/>
</dbReference>
<dbReference type="STRING" id="1548208.AXK12_08020"/>
<accession>A0A139SHE5</accession>
<evidence type="ECO:0000313" key="2">
    <source>
        <dbReference type="Proteomes" id="UP000071392"/>
    </source>
</evidence>
<organism evidence="1 2">
    <name type="scientific">Cephaloticoccus capnophilus</name>
    <dbReference type="NCBI Taxonomy" id="1548208"/>
    <lineage>
        <taxon>Bacteria</taxon>
        <taxon>Pseudomonadati</taxon>
        <taxon>Verrucomicrobiota</taxon>
        <taxon>Opitutia</taxon>
        <taxon>Opitutales</taxon>
        <taxon>Opitutaceae</taxon>
        <taxon>Cephaloticoccus</taxon>
    </lineage>
</organism>
<proteinExistence type="predicted"/>
<sequence length="381" mass="41136">MDFKTRTLAELRTASAAQALATKHVLVGFDGFVDTIVAPVSRRAGQGDNFTPFRTIEEFGQRILGASGKSTNIEFFPTMEKLGGNGPIMANALLAHELALTYIGALGAPNTHPVFSSITERAKEVFSLCQAGSTTAVEFTDGKLLLGQMRSLDEVTPARIRAVIGEERYLATLEASDLIAVLNWVMIPNLTEVFVDLVDNVLPKIPRKRRHADGTETERIYFFDLCDPEKRSPSDLSYALDTIGRFSEFGSVTLGLNLKEAQQVYAVLGFGVETESESGLRNMAARIRERLGLSTVVVHPKESAASATRDGTHWVPGPFVAEPFISTGAGDHFNAGFATGQLLGLSPEACLAVGVCTSGHYVRTAKSPTIADIEALLTSWR</sequence>
<dbReference type="OrthoDB" id="787163at2"/>
<evidence type="ECO:0000313" key="1">
    <source>
        <dbReference type="EMBL" id="KXU33977.1"/>
    </source>
</evidence>